<dbReference type="PANTHER" id="PTHR18804:SF16">
    <property type="entry name" value="RIBOSOMAL PROTEIN"/>
    <property type="match status" value="1"/>
</dbReference>
<dbReference type="GO" id="GO:1990904">
    <property type="term" value="C:ribonucleoprotein complex"/>
    <property type="evidence" value="ECO:0007669"/>
    <property type="project" value="UniProtKB-KW"/>
</dbReference>
<keyword evidence="3 4" id="KW-0687">Ribonucleoprotein</keyword>
<evidence type="ECO:0000256" key="2">
    <source>
        <dbReference type="ARBA" id="ARBA00022980"/>
    </source>
</evidence>
<dbReference type="NCBIfam" id="TIGR01022">
    <property type="entry name" value="rpmJ_bact"/>
    <property type="match status" value="1"/>
</dbReference>
<name>E1ZF40_CHLVA</name>
<reference evidence="6 7" key="1">
    <citation type="journal article" date="2010" name="Plant Cell">
        <title>The Chlorella variabilis NC64A genome reveals adaptation to photosymbiosis, coevolution with viruses, and cryptic sex.</title>
        <authorList>
            <person name="Blanc G."/>
            <person name="Duncan G."/>
            <person name="Agarkova I."/>
            <person name="Borodovsky M."/>
            <person name="Gurnon J."/>
            <person name="Kuo A."/>
            <person name="Lindquist E."/>
            <person name="Lucas S."/>
            <person name="Pangilinan J."/>
            <person name="Polle J."/>
            <person name="Salamov A."/>
            <person name="Terry A."/>
            <person name="Yamada T."/>
            <person name="Dunigan D.D."/>
            <person name="Grigoriev I.V."/>
            <person name="Claverie J.M."/>
            <person name="Van Etten J.L."/>
        </authorList>
    </citation>
    <scope>NUCLEOTIDE SEQUENCE [LARGE SCALE GENOMIC DNA]</scope>
    <source>
        <strain evidence="6 7">NC64A</strain>
    </source>
</reference>
<dbReference type="SUPFAM" id="SSF57840">
    <property type="entry name" value="Ribosomal protein L36"/>
    <property type="match status" value="1"/>
</dbReference>
<dbReference type="AlphaFoldDB" id="E1ZF40"/>
<dbReference type="InParanoid" id="E1ZF40"/>
<sequence length="84" mass="9124">MKVKASIKKLCEACRIVKRRGRLYVICKDNPKHKQRQGFHTDAASAAEQHQQQPAQAAAAVAGGSRGWLDGGASIGARLWQQLA</sequence>
<evidence type="ECO:0000313" key="7">
    <source>
        <dbReference type="Proteomes" id="UP000008141"/>
    </source>
</evidence>
<evidence type="ECO:0000256" key="5">
    <source>
        <dbReference type="SAM" id="MobiDB-lite"/>
    </source>
</evidence>
<dbReference type="EMBL" id="GL433844">
    <property type="protein sequence ID" value="EFN55432.1"/>
    <property type="molecule type" value="Genomic_DNA"/>
</dbReference>
<dbReference type="GO" id="GO:0005840">
    <property type="term" value="C:ribosome"/>
    <property type="evidence" value="ECO:0007669"/>
    <property type="project" value="UniProtKB-KW"/>
</dbReference>
<dbReference type="Proteomes" id="UP000008141">
    <property type="component" value="Unassembled WGS sequence"/>
</dbReference>
<dbReference type="PROSITE" id="PS00828">
    <property type="entry name" value="RIBOSOMAL_L36"/>
    <property type="match status" value="1"/>
</dbReference>
<protein>
    <recommendedName>
        <fullName evidence="4">Ribosomal protein</fullName>
    </recommendedName>
</protein>
<accession>E1ZF40</accession>
<organism evidence="7">
    <name type="scientific">Chlorella variabilis</name>
    <name type="common">Green alga</name>
    <dbReference type="NCBI Taxonomy" id="554065"/>
    <lineage>
        <taxon>Eukaryota</taxon>
        <taxon>Viridiplantae</taxon>
        <taxon>Chlorophyta</taxon>
        <taxon>core chlorophytes</taxon>
        <taxon>Trebouxiophyceae</taxon>
        <taxon>Chlorellales</taxon>
        <taxon>Chlorellaceae</taxon>
        <taxon>Chlorella clade</taxon>
        <taxon>Chlorella</taxon>
    </lineage>
</organism>
<keyword evidence="7" id="KW-1185">Reference proteome</keyword>
<evidence type="ECO:0000256" key="4">
    <source>
        <dbReference type="RuleBase" id="RU000570"/>
    </source>
</evidence>
<dbReference type="InterPro" id="IPR000473">
    <property type="entry name" value="Ribosomal_bL36"/>
</dbReference>
<dbReference type="Pfam" id="PF00444">
    <property type="entry name" value="Ribosomal_L36"/>
    <property type="match status" value="1"/>
</dbReference>
<dbReference type="GO" id="GO:0003735">
    <property type="term" value="F:structural constituent of ribosome"/>
    <property type="evidence" value="ECO:0007669"/>
    <property type="project" value="InterPro"/>
</dbReference>
<evidence type="ECO:0000313" key="6">
    <source>
        <dbReference type="EMBL" id="EFN55432.1"/>
    </source>
</evidence>
<proteinExistence type="inferred from homology"/>
<dbReference type="STRING" id="554065.E1ZF40"/>
<dbReference type="InterPro" id="IPR035977">
    <property type="entry name" value="Ribosomal_bL36_sp"/>
</dbReference>
<dbReference type="HAMAP" id="MF_00251">
    <property type="entry name" value="Ribosomal_bL36"/>
    <property type="match status" value="1"/>
</dbReference>
<dbReference type="GO" id="GO:0006412">
    <property type="term" value="P:translation"/>
    <property type="evidence" value="ECO:0007669"/>
    <property type="project" value="InterPro"/>
</dbReference>
<dbReference type="PANTHER" id="PTHR18804">
    <property type="entry name" value="RIBOSOMAL PROTEIN"/>
    <property type="match status" value="1"/>
</dbReference>
<feature type="region of interest" description="Disordered" evidence="5">
    <location>
        <begin position="34"/>
        <end position="62"/>
    </location>
</feature>
<feature type="compositionally biased region" description="Low complexity" evidence="5">
    <location>
        <begin position="43"/>
        <end position="62"/>
    </location>
</feature>
<comment type="similarity">
    <text evidence="1 4">Belongs to the bacterial ribosomal protein bL36 family.</text>
</comment>
<evidence type="ECO:0000256" key="3">
    <source>
        <dbReference type="ARBA" id="ARBA00023274"/>
    </source>
</evidence>
<dbReference type="GeneID" id="17354929"/>
<evidence type="ECO:0000256" key="1">
    <source>
        <dbReference type="ARBA" id="ARBA00007645"/>
    </source>
</evidence>
<dbReference type="InterPro" id="IPR052010">
    <property type="entry name" value="Ribosomal_LSU_bL36"/>
</dbReference>
<keyword evidence="2 4" id="KW-0689">Ribosomal protein</keyword>
<dbReference type="OrthoDB" id="10265903at2759"/>
<dbReference type="KEGG" id="cvr:CHLNCDRAFT_133718"/>
<dbReference type="eggNOG" id="KOG4122">
    <property type="taxonomic scope" value="Eukaryota"/>
</dbReference>
<dbReference type="OMA" id="YVICKDN"/>
<dbReference type="RefSeq" id="XP_005847534.1">
    <property type="nucleotide sequence ID" value="XM_005847472.1"/>
</dbReference>
<gene>
    <name evidence="6" type="ORF">CHLNCDRAFT_133718</name>
</gene>